<dbReference type="AlphaFoldDB" id="A0ABD0Q607"/>
<dbReference type="Gene3D" id="3.30.500.40">
    <property type="match status" value="1"/>
</dbReference>
<reference evidence="1 2" key="1">
    <citation type="submission" date="2024-05" db="EMBL/GenBank/DDBJ databases">
        <title>Genome sequencing and assembly of Indian major carp, Cirrhinus mrigala (Hamilton, 1822).</title>
        <authorList>
            <person name="Mohindra V."/>
            <person name="Chowdhury L.M."/>
            <person name="Lal K."/>
            <person name="Jena J.K."/>
        </authorList>
    </citation>
    <scope>NUCLEOTIDE SEQUENCE [LARGE SCALE GENOMIC DNA]</scope>
    <source>
        <strain evidence="1">CM1030</strain>
        <tissue evidence="1">Blood</tissue>
    </source>
</reference>
<protein>
    <submittedName>
        <fullName evidence="1">Uncharacterized protein</fullName>
    </submittedName>
</protein>
<organism evidence="1 2">
    <name type="scientific">Cirrhinus mrigala</name>
    <name type="common">Mrigala</name>
    <dbReference type="NCBI Taxonomy" id="683832"/>
    <lineage>
        <taxon>Eukaryota</taxon>
        <taxon>Metazoa</taxon>
        <taxon>Chordata</taxon>
        <taxon>Craniata</taxon>
        <taxon>Vertebrata</taxon>
        <taxon>Euteleostomi</taxon>
        <taxon>Actinopterygii</taxon>
        <taxon>Neopterygii</taxon>
        <taxon>Teleostei</taxon>
        <taxon>Ostariophysi</taxon>
        <taxon>Cypriniformes</taxon>
        <taxon>Cyprinidae</taxon>
        <taxon>Labeoninae</taxon>
        <taxon>Labeonini</taxon>
        <taxon>Cirrhinus</taxon>
    </lineage>
</organism>
<proteinExistence type="predicted"/>
<sequence length="53" mass="5840">MEFLAGSNGQRLPAPYQDSLNQSLTSVVQSNSQYQGLAACQLELIFYILEDTS</sequence>
<comment type="caution">
    <text evidence="1">The sequence shown here is derived from an EMBL/GenBank/DDBJ whole genome shotgun (WGS) entry which is preliminary data.</text>
</comment>
<accession>A0ABD0Q607</accession>
<evidence type="ECO:0000313" key="1">
    <source>
        <dbReference type="EMBL" id="KAL0181377.1"/>
    </source>
</evidence>
<name>A0ABD0Q607_CIRMR</name>
<gene>
    <name evidence="1" type="ORF">M9458_023783</name>
</gene>
<keyword evidence="2" id="KW-1185">Reference proteome</keyword>
<dbReference type="EMBL" id="JAMKFB020000011">
    <property type="protein sequence ID" value="KAL0181377.1"/>
    <property type="molecule type" value="Genomic_DNA"/>
</dbReference>
<evidence type="ECO:0000313" key="2">
    <source>
        <dbReference type="Proteomes" id="UP001529510"/>
    </source>
</evidence>
<dbReference type="Proteomes" id="UP001529510">
    <property type="component" value="Unassembled WGS sequence"/>
</dbReference>